<dbReference type="InterPro" id="IPR043130">
    <property type="entry name" value="CDP-OH_PTrfase_TM_dom"/>
</dbReference>
<dbReference type="GO" id="GO:0008444">
    <property type="term" value="F:CDP-diacylglycerol-glycerol-3-phosphate 3-phosphatidyltransferase activity"/>
    <property type="evidence" value="ECO:0007669"/>
    <property type="project" value="UniProtKB-UniRule"/>
</dbReference>
<evidence type="ECO:0000256" key="8">
    <source>
        <dbReference type="ARBA" id="ARBA00022475"/>
    </source>
</evidence>
<dbReference type="GO" id="GO:0005886">
    <property type="term" value="C:plasma membrane"/>
    <property type="evidence" value="ECO:0007669"/>
    <property type="project" value="UniProtKB-SubCell"/>
</dbReference>
<dbReference type="AlphaFoldDB" id="A0A1T4JWA3"/>
<keyword evidence="14 20" id="KW-0472">Membrane</keyword>
<keyword evidence="13" id="KW-0443">Lipid metabolism</keyword>
<dbReference type="Gene3D" id="1.20.120.1760">
    <property type="match status" value="1"/>
</dbReference>
<evidence type="ECO:0000256" key="5">
    <source>
        <dbReference type="ARBA" id="ARBA00010441"/>
    </source>
</evidence>
<evidence type="ECO:0000256" key="10">
    <source>
        <dbReference type="ARBA" id="ARBA00022679"/>
    </source>
</evidence>
<comment type="similarity">
    <text evidence="5 19">Belongs to the CDP-alcohol phosphatidyltransferase class-I family.</text>
</comment>
<evidence type="ECO:0000256" key="19">
    <source>
        <dbReference type="RuleBase" id="RU003750"/>
    </source>
</evidence>
<dbReference type="PANTHER" id="PTHR14269">
    <property type="entry name" value="CDP-DIACYLGLYCEROL--GLYCEROL-3-PHOSPHATE 3-PHOSPHATIDYLTRANSFERASE-RELATED"/>
    <property type="match status" value="1"/>
</dbReference>
<evidence type="ECO:0000256" key="14">
    <source>
        <dbReference type="ARBA" id="ARBA00023136"/>
    </source>
</evidence>
<feature type="transmembrane region" description="Helical" evidence="20">
    <location>
        <begin position="154"/>
        <end position="172"/>
    </location>
</feature>
<evidence type="ECO:0000256" key="20">
    <source>
        <dbReference type="SAM" id="Phobius"/>
    </source>
</evidence>
<evidence type="ECO:0000256" key="6">
    <source>
        <dbReference type="ARBA" id="ARBA00013170"/>
    </source>
</evidence>
<dbReference type="Pfam" id="PF01066">
    <property type="entry name" value="CDP-OH_P_transf"/>
    <property type="match status" value="1"/>
</dbReference>
<feature type="transmembrane region" description="Helical" evidence="20">
    <location>
        <begin position="12"/>
        <end position="28"/>
    </location>
</feature>
<keyword evidence="10 19" id="KW-0808">Transferase</keyword>
<sequence>MKMNLANKITIFRILLIPVFMICIYIDIPYNYYIAAFLFLFAAITDGVDGYIARSRNQITVFGKFIDPLADKLLISSALIILVELGAISSWIAFIIIAREFIITGFRVLAAADGIVIAASGWGKIKTVTQIIAIFSTLLNNYPFSLIAFPFSKITMFLAVIFTIISGIDYIYTNRKIFIEEEDK</sequence>
<dbReference type="PROSITE" id="PS00379">
    <property type="entry name" value="CDP_ALCOHOL_P_TRANSF"/>
    <property type="match status" value="1"/>
</dbReference>
<comment type="subcellular location">
    <subcellularLocation>
        <location evidence="2">Cell membrane</location>
        <topology evidence="2">Multi-pass membrane protein</topology>
    </subcellularLocation>
</comment>
<keyword evidence="12 20" id="KW-1133">Transmembrane helix</keyword>
<keyword evidence="9" id="KW-0444">Lipid biosynthesis</keyword>
<reference evidence="21 22" key="1">
    <citation type="submission" date="2017-02" db="EMBL/GenBank/DDBJ databases">
        <authorList>
            <person name="Peterson S.W."/>
        </authorList>
    </citation>
    <scope>NUCLEOTIDE SEQUENCE [LARGE SCALE GENOMIC DNA]</scope>
    <source>
        <strain evidence="21 22">DSM 15102</strain>
    </source>
</reference>
<dbReference type="EC" id="2.7.8.5" evidence="6 18"/>
<keyword evidence="22" id="KW-1185">Reference proteome</keyword>
<gene>
    <name evidence="21" type="ORF">SAMN02745973_00150</name>
</gene>
<evidence type="ECO:0000256" key="11">
    <source>
        <dbReference type="ARBA" id="ARBA00022692"/>
    </source>
</evidence>
<dbReference type="Proteomes" id="UP000196365">
    <property type="component" value="Unassembled WGS sequence"/>
</dbReference>
<keyword evidence="16" id="KW-1208">Phospholipid metabolism</keyword>
<evidence type="ECO:0000256" key="4">
    <source>
        <dbReference type="ARBA" id="ARBA00005189"/>
    </source>
</evidence>
<dbReference type="EMBL" id="FUWV01000001">
    <property type="protein sequence ID" value="SJZ34347.1"/>
    <property type="molecule type" value="Genomic_DNA"/>
</dbReference>
<keyword evidence="11 20" id="KW-0812">Transmembrane</keyword>
<feature type="transmembrane region" description="Helical" evidence="20">
    <location>
        <begin position="101"/>
        <end position="119"/>
    </location>
</feature>
<evidence type="ECO:0000256" key="12">
    <source>
        <dbReference type="ARBA" id="ARBA00022989"/>
    </source>
</evidence>
<evidence type="ECO:0000256" key="16">
    <source>
        <dbReference type="ARBA" id="ARBA00023264"/>
    </source>
</evidence>
<evidence type="ECO:0000313" key="21">
    <source>
        <dbReference type="EMBL" id="SJZ34347.1"/>
    </source>
</evidence>
<evidence type="ECO:0000256" key="7">
    <source>
        <dbReference type="ARBA" id="ARBA00014944"/>
    </source>
</evidence>
<proteinExistence type="inferred from homology"/>
<keyword evidence="8" id="KW-1003">Cell membrane</keyword>
<evidence type="ECO:0000256" key="3">
    <source>
        <dbReference type="ARBA" id="ARBA00005042"/>
    </source>
</evidence>
<keyword evidence="15" id="KW-0594">Phospholipid biosynthesis</keyword>
<comment type="function">
    <text evidence="1">This protein catalyzes the committed step to the synthesis of the acidic phospholipids.</text>
</comment>
<name>A0A1T4JWA3_9FIRM</name>
<dbReference type="InterPro" id="IPR048254">
    <property type="entry name" value="CDP_ALCOHOL_P_TRANSF_CS"/>
</dbReference>
<evidence type="ECO:0000256" key="13">
    <source>
        <dbReference type="ARBA" id="ARBA00023098"/>
    </source>
</evidence>
<comment type="catalytic activity">
    <reaction evidence="17">
        <text>a CDP-1,2-diacyl-sn-glycerol + sn-glycerol 3-phosphate = a 1,2-diacyl-sn-glycero-3-phospho-(1'-sn-glycero-3'-phosphate) + CMP + H(+)</text>
        <dbReference type="Rhea" id="RHEA:12593"/>
        <dbReference type="ChEBI" id="CHEBI:15378"/>
        <dbReference type="ChEBI" id="CHEBI:57597"/>
        <dbReference type="ChEBI" id="CHEBI:58332"/>
        <dbReference type="ChEBI" id="CHEBI:60110"/>
        <dbReference type="ChEBI" id="CHEBI:60377"/>
        <dbReference type="EC" id="2.7.8.5"/>
    </reaction>
</comment>
<dbReference type="InterPro" id="IPR050324">
    <property type="entry name" value="CDP-alcohol_PTase-I"/>
</dbReference>
<dbReference type="InterPro" id="IPR000462">
    <property type="entry name" value="CDP-OH_P_trans"/>
</dbReference>
<dbReference type="FunFam" id="1.20.120.1760:FF:000004">
    <property type="entry name" value="CDP-diacylglycerol--glycerol-3-phosphate 3-phosphatidyltransferase"/>
    <property type="match status" value="1"/>
</dbReference>
<organism evidence="21 22">
    <name type="scientific">Garciella nitratireducens DSM 15102</name>
    <dbReference type="NCBI Taxonomy" id="1121911"/>
    <lineage>
        <taxon>Bacteria</taxon>
        <taxon>Bacillati</taxon>
        <taxon>Bacillota</taxon>
        <taxon>Clostridia</taxon>
        <taxon>Eubacteriales</taxon>
        <taxon>Eubacteriaceae</taxon>
        <taxon>Garciella</taxon>
    </lineage>
</organism>
<dbReference type="PANTHER" id="PTHR14269:SF62">
    <property type="entry name" value="CDP-DIACYLGLYCEROL--GLYCEROL-3-PHOSPHATE 3-PHOSPHATIDYLTRANSFERASE 1, CHLOROPLASTIC"/>
    <property type="match status" value="1"/>
</dbReference>
<dbReference type="InterPro" id="IPR004570">
    <property type="entry name" value="Phosphatidylglycerol_P_synth"/>
</dbReference>
<dbReference type="GO" id="GO:0006655">
    <property type="term" value="P:phosphatidylglycerol biosynthetic process"/>
    <property type="evidence" value="ECO:0007669"/>
    <property type="project" value="UniProtKB-UniPathway"/>
</dbReference>
<evidence type="ECO:0000256" key="17">
    <source>
        <dbReference type="ARBA" id="ARBA00048586"/>
    </source>
</evidence>
<evidence type="ECO:0000313" key="22">
    <source>
        <dbReference type="Proteomes" id="UP000196365"/>
    </source>
</evidence>
<dbReference type="NCBIfam" id="TIGR00560">
    <property type="entry name" value="pgsA"/>
    <property type="match status" value="1"/>
</dbReference>
<feature type="transmembrane region" description="Helical" evidence="20">
    <location>
        <begin position="73"/>
        <end position="95"/>
    </location>
</feature>
<evidence type="ECO:0000256" key="18">
    <source>
        <dbReference type="NCBIfam" id="TIGR00560"/>
    </source>
</evidence>
<dbReference type="PIRSF" id="PIRSF000847">
    <property type="entry name" value="Phos_ph_gly_syn"/>
    <property type="match status" value="1"/>
</dbReference>
<comment type="pathway">
    <text evidence="4">Lipid metabolism.</text>
</comment>
<protein>
    <recommendedName>
        <fullName evidence="7 18">CDP-diacylglycerol--glycerol-3-phosphate 3-phosphatidyltransferase</fullName>
        <ecNumber evidence="6 18">2.7.8.5</ecNumber>
    </recommendedName>
</protein>
<evidence type="ECO:0000256" key="9">
    <source>
        <dbReference type="ARBA" id="ARBA00022516"/>
    </source>
</evidence>
<comment type="pathway">
    <text evidence="3">Phospholipid metabolism; phosphatidylglycerol biosynthesis; phosphatidylglycerol from CDP-diacylglycerol: step 1/2.</text>
</comment>
<feature type="transmembrane region" description="Helical" evidence="20">
    <location>
        <begin position="34"/>
        <end position="52"/>
    </location>
</feature>
<evidence type="ECO:0000256" key="15">
    <source>
        <dbReference type="ARBA" id="ARBA00023209"/>
    </source>
</evidence>
<dbReference type="UniPathway" id="UPA00084">
    <property type="reaction ID" value="UER00503"/>
</dbReference>
<evidence type="ECO:0000256" key="1">
    <source>
        <dbReference type="ARBA" id="ARBA00003973"/>
    </source>
</evidence>
<accession>A0A1T4JWA3</accession>
<evidence type="ECO:0000256" key="2">
    <source>
        <dbReference type="ARBA" id="ARBA00004651"/>
    </source>
</evidence>